<keyword evidence="1" id="KW-1133">Transmembrane helix</keyword>
<name>A0A8K0KNW3_LADFU</name>
<keyword evidence="1" id="KW-0812">Transmembrane</keyword>
<dbReference type="EMBL" id="KZ309370">
    <property type="protein sequence ID" value="KAG8238547.1"/>
    <property type="molecule type" value="Genomic_DNA"/>
</dbReference>
<keyword evidence="3" id="KW-1185">Reference proteome</keyword>
<comment type="caution">
    <text evidence="2">The sequence shown here is derived from an EMBL/GenBank/DDBJ whole genome shotgun (WGS) entry which is preliminary data.</text>
</comment>
<evidence type="ECO:0008006" key="4">
    <source>
        <dbReference type="Google" id="ProtNLM"/>
    </source>
</evidence>
<evidence type="ECO:0000313" key="2">
    <source>
        <dbReference type="EMBL" id="KAG8238547.1"/>
    </source>
</evidence>
<organism evidence="2 3">
    <name type="scientific">Ladona fulva</name>
    <name type="common">Scarce chaser dragonfly</name>
    <name type="synonym">Libellula fulva</name>
    <dbReference type="NCBI Taxonomy" id="123851"/>
    <lineage>
        <taxon>Eukaryota</taxon>
        <taxon>Metazoa</taxon>
        <taxon>Ecdysozoa</taxon>
        <taxon>Arthropoda</taxon>
        <taxon>Hexapoda</taxon>
        <taxon>Insecta</taxon>
        <taxon>Pterygota</taxon>
        <taxon>Palaeoptera</taxon>
        <taxon>Odonata</taxon>
        <taxon>Epiprocta</taxon>
        <taxon>Anisoptera</taxon>
        <taxon>Libelluloidea</taxon>
        <taxon>Libellulidae</taxon>
        <taxon>Ladona</taxon>
    </lineage>
</organism>
<dbReference type="InterPro" id="IPR019172">
    <property type="entry name" value="Osteopetrosis-assoc_TM_1"/>
</dbReference>
<dbReference type="GO" id="GO:0005829">
    <property type="term" value="C:cytosol"/>
    <property type="evidence" value="ECO:0007669"/>
    <property type="project" value="TreeGrafter"/>
</dbReference>
<accession>A0A8K0KNW3</accession>
<gene>
    <name evidence="2" type="ORF">J437_LFUL018074</name>
</gene>
<keyword evidence="1" id="KW-0472">Membrane</keyword>
<dbReference type="PANTHER" id="PTHR15644:SF2">
    <property type="entry name" value="OSTEOPETROSIS-ASSOCIATED TRANSMEMBRANE PROTEIN 1"/>
    <property type="match status" value="1"/>
</dbReference>
<evidence type="ECO:0000313" key="3">
    <source>
        <dbReference type="Proteomes" id="UP000792457"/>
    </source>
</evidence>
<dbReference type="Proteomes" id="UP000792457">
    <property type="component" value="Unassembled WGS sequence"/>
</dbReference>
<sequence length="251" mass="29138">MDVLKYHEEILTYNSGFFIKVQDRGVKCKDALINVDRLEIIETLYSSFVQLWKKGECDYCFEIEPNGTTTYTPNNSTIHFHAIENSVRECIKKNMEKNSTVCTLCREPYKKLNDFYNSLKQSSRVCMDIVDSMNASRMEWSKDLGCKLHFEMDPYLITTAVLFTFIPSIFYGLVKKYSSRVESRLLYQEEKGSESGHIRVGRAEGVWERDKWKLPSHQEYLGIGAWSSAGYISSENRLAGQFYTHVSQDSR</sequence>
<dbReference type="AlphaFoldDB" id="A0A8K0KNW3"/>
<reference evidence="2" key="2">
    <citation type="submission" date="2017-10" db="EMBL/GenBank/DDBJ databases">
        <title>Ladona fulva Genome sequencing and assembly.</title>
        <authorList>
            <person name="Murali S."/>
            <person name="Richards S."/>
            <person name="Bandaranaike D."/>
            <person name="Bellair M."/>
            <person name="Blankenburg K."/>
            <person name="Chao H."/>
            <person name="Dinh H."/>
            <person name="Doddapaneni H."/>
            <person name="Dugan-Rocha S."/>
            <person name="Elkadiri S."/>
            <person name="Gnanaolivu R."/>
            <person name="Hernandez B."/>
            <person name="Skinner E."/>
            <person name="Javaid M."/>
            <person name="Lee S."/>
            <person name="Li M."/>
            <person name="Ming W."/>
            <person name="Munidasa M."/>
            <person name="Muniz J."/>
            <person name="Nguyen L."/>
            <person name="Hughes D."/>
            <person name="Osuji N."/>
            <person name="Pu L.-L."/>
            <person name="Puazo M."/>
            <person name="Qu C."/>
            <person name="Quiroz J."/>
            <person name="Raj R."/>
            <person name="Weissenberger G."/>
            <person name="Xin Y."/>
            <person name="Zou X."/>
            <person name="Han Y."/>
            <person name="Worley K."/>
            <person name="Muzny D."/>
            <person name="Gibbs R."/>
        </authorList>
    </citation>
    <scope>NUCLEOTIDE SEQUENCE</scope>
    <source>
        <strain evidence="2">Sampled in the wild</strain>
    </source>
</reference>
<evidence type="ECO:0000256" key="1">
    <source>
        <dbReference type="SAM" id="Phobius"/>
    </source>
</evidence>
<reference evidence="2" key="1">
    <citation type="submission" date="2013-04" db="EMBL/GenBank/DDBJ databases">
        <authorList>
            <person name="Qu J."/>
            <person name="Murali S.C."/>
            <person name="Bandaranaike D."/>
            <person name="Bellair M."/>
            <person name="Blankenburg K."/>
            <person name="Chao H."/>
            <person name="Dinh H."/>
            <person name="Doddapaneni H."/>
            <person name="Downs B."/>
            <person name="Dugan-Rocha S."/>
            <person name="Elkadiri S."/>
            <person name="Gnanaolivu R.D."/>
            <person name="Hernandez B."/>
            <person name="Javaid M."/>
            <person name="Jayaseelan J.C."/>
            <person name="Lee S."/>
            <person name="Li M."/>
            <person name="Ming W."/>
            <person name="Munidasa M."/>
            <person name="Muniz J."/>
            <person name="Nguyen L."/>
            <person name="Ongeri F."/>
            <person name="Osuji N."/>
            <person name="Pu L.-L."/>
            <person name="Puazo M."/>
            <person name="Qu C."/>
            <person name="Quiroz J."/>
            <person name="Raj R."/>
            <person name="Weissenberger G."/>
            <person name="Xin Y."/>
            <person name="Zou X."/>
            <person name="Han Y."/>
            <person name="Richards S."/>
            <person name="Worley K."/>
            <person name="Muzny D."/>
            <person name="Gibbs R."/>
        </authorList>
    </citation>
    <scope>NUCLEOTIDE SEQUENCE</scope>
    <source>
        <strain evidence="2">Sampled in the wild</strain>
    </source>
</reference>
<dbReference type="PANTHER" id="PTHR15644">
    <property type="entry name" value="OSTEOPETROSIS ASSOCIATED TRANSMEMBRANE PROTEIN 1"/>
    <property type="match status" value="1"/>
</dbReference>
<dbReference type="Pfam" id="PF09777">
    <property type="entry name" value="OSTMP1"/>
    <property type="match status" value="1"/>
</dbReference>
<feature type="transmembrane region" description="Helical" evidence="1">
    <location>
        <begin position="155"/>
        <end position="174"/>
    </location>
</feature>
<protein>
    <recommendedName>
        <fullName evidence="4">Osteopetrosis-associated transmembrane protein 1</fullName>
    </recommendedName>
</protein>
<dbReference type="OrthoDB" id="8021850at2759"/>
<proteinExistence type="predicted"/>